<dbReference type="EMBL" id="CM007651">
    <property type="protein sequence ID" value="ONI27011.1"/>
    <property type="molecule type" value="Genomic_DNA"/>
</dbReference>
<accession>M5Y2W6</accession>
<protein>
    <recommendedName>
        <fullName evidence="6">S-protein homolog</fullName>
    </recommendedName>
</protein>
<evidence type="ECO:0000313" key="8">
    <source>
        <dbReference type="Proteomes" id="UP000006882"/>
    </source>
</evidence>
<sequence length="135" mass="16116">MKQTIILLVFALSITTICEAYSFFVSTDVKIINALGPQTDLNVHCRSKNDDIGLHNLHHEDNFQFHFRPNYWRSTKFYCSFKWSDQFHWFDIFIHNRDDCKHCTWMIKSGGPCRYNDETESFDKCYLWNDKGDSN</sequence>
<reference evidence="7 8" key="1">
    <citation type="journal article" date="2013" name="Nat. Genet.">
        <title>The high-quality draft genome of peach (Prunus persica) identifies unique patterns of genetic diversity, domestication and genome evolution.</title>
        <authorList>
            <consortium name="International Peach Genome Initiative"/>
            <person name="Verde I."/>
            <person name="Abbott A.G."/>
            <person name="Scalabrin S."/>
            <person name="Jung S."/>
            <person name="Shu S."/>
            <person name="Marroni F."/>
            <person name="Zhebentyayeva T."/>
            <person name="Dettori M.T."/>
            <person name="Grimwood J."/>
            <person name="Cattonaro F."/>
            <person name="Zuccolo A."/>
            <person name="Rossini L."/>
            <person name="Jenkins J."/>
            <person name="Vendramin E."/>
            <person name="Meisel L.A."/>
            <person name="Decroocq V."/>
            <person name="Sosinski B."/>
            <person name="Prochnik S."/>
            <person name="Mitros T."/>
            <person name="Policriti A."/>
            <person name="Cipriani G."/>
            <person name="Dondini L."/>
            <person name="Ficklin S."/>
            <person name="Goodstein D.M."/>
            <person name="Xuan P."/>
            <person name="Del Fabbro C."/>
            <person name="Aramini V."/>
            <person name="Copetti D."/>
            <person name="Gonzalez S."/>
            <person name="Horner D.S."/>
            <person name="Falchi R."/>
            <person name="Lucas S."/>
            <person name="Mica E."/>
            <person name="Maldonado J."/>
            <person name="Lazzari B."/>
            <person name="Bielenberg D."/>
            <person name="Pirona R."/>
            <person name="Miculan M."/>
            <person name="Barakat A."/>
            <person name="Testolin R."/>
            <person name="Stella A."/>
            <person name="Tartarini S."/>
            <person name="Tonutti P."/>
            <person name="Arus P."/>
            <person name="Orellana A."/>
            <person name="Wells C."/>
            <person name="Main D."/>
            <person name="Vizzotto G."/>
            <person name="Silva H."/>
            <person name="Salamini F."/>
            <person name="Schmutz J."/>
            <person name="Morgante M."/>
            <person name="Rokhsar D.S."/>
        </authorList>
    </citation>
    <scope>NUCLEOTIDE SEQUENCE [LARGE SCALE GENOMIC DNA]</scope>
    <source>
        <strain evidence="8">cv. Nemared</strain>
    </source>
</reference>
<comment type="subcellular location">
    <subcellularLocation>
        <location evidence="1 6">Secreted</location>
    </subcellularLocation>
</comment>
<dbReference type="eggNOG" id="ENOG502S7CQ">
    <property type="taxonomic scope" value="Eukaryota"/>
</dbReference>
<evidence type="ECO:0000256" key="2">
    <source>
        <dbReference type="ARBA" id="ARBA00005581"/>
    </source>
</evidence>
<gene>
    <name evidence="7" type="ORF">PRUPE_1G062900</name>
</gene>
<dbReference type="InterPro" id="IPR010264">
    <property type="entry name" value="Self-incomp_S1"/>
</dbReference>
<name>M5Y2W6_PRUPE</name>
<keyword evidence="3 6" id="KW-0713">Self-incompatibility</keyword>
<dbReference type="HOGENOM" id="CLU_125658_0_1_1"/>
<evidence type="ECO:0000256" key="4">
    <source>
        <dbReference type="ARBA" id="ARBA00022525"/>
    </source>
</evidence>
<feature type="signal peptide" evidence="6">
    <location>
        <begin position="1"/>
        <end position="20"/>
    </location>
</feature>
<evidence type="ECO:0000313" key="7">
    <source>
        <dbReference type="EMBL" id="ONI27011.1"/>
    </source>
</evidence>
<proteinExistence type="inferred from homology"/>
<dbReference type="PANTHER" id="PTHR31232:SF152">
    <property type="entry name" value="S-PROTEIN HOMOLOG"/>
    <property type="match status" value="1"/>
</dbReference>
<dbReference type="GO" id="GO:0060320">
    <property type="term" value="P:rejection of self pollen"/>
    <property type="evidence" value="ECO:0007669"/>
    <property type="project" value="UniProtKB-KW"/>
</dbReference>
<organism evidence="7 8">
    <name type="scientific">Prunus persica</name>
    <name type="common">Peach</name>
    <name type="synonym">Amygdalus persica</name>
    <dbReference type="NCBI Taxonomy" id="3760"/>
    <lineage>
        <taxon>Eukaryota</taxon>
        <taxon>Viridiplantae</taxon>
        <taxon>Streptophyta</taxon>
        <taxon>Embryophyta</taxon>
        <taxon>Tracheophyta</taxon>
        <taxon>Spermatophyta</taxon>
        <taxon>Magnoliopsida</taxon>
        <taxon>eudicotyledons</taxon>
        <taxon>Gunneridae</taxon>
        <taxon>Pentapetalae</taxon>
        <taxon>rosids</taxon>
        <taxon>fabids</taxon>
        <taxon>Rosales</taxon>
        <taxon>Rosaceae</taxon>
        <taxon>Amygdaloideae</taxon>
        <taxon>Amygdaleae</taxon>
        <taxon>Prunus</taxon>
    </lineage>
</organism>
<keyword evidence="8" id="KW-1185">Reference proteome</keyword>
<keyword evidence="4 6" id="KW-0964">Secreted</keyword>
<evidence type="ECO:0000256" key="6">
    <source>
        <dbReference type="RuleBase" id="RU367044"/>
    </source>
</evidence>
<dbReference type="OMA" id="CFPWNDQ"/>
<dbReference type="Gramene" id="ONI27011">
    <property type="protein sequence ID" value="ONI27011"/>
    <property type="gene ID" value="PRUPE_1G062900"/>
</dbReference>
<evidence type="ECO:0000256" key="5">
    <source>
        <dbReference type="ARBA" id="ARBA00022729"/>
    </source>
</evidence>
<dbReference type="Pfam" id="PF05938">
    <property type="entry name" value="Self-incomp_S1"/>
    <property type="match status" value="1"/>
</dbReference>
<dbReference type="PANTHER" id="PTHR31232">
    <property type="match status" value="1"/>
</dbReference>
<dbReference type="GO" id="GO:0005576">
    <property type="term" value="C:extracellular region"/>
    <property type="evidence" value="ECO:0007669"/>
    <property type="project" value="UniProtKB-SubCell"/>
</dbReference>
<evidence type="ECO:0000256" key="3">
    <source>
        <dbReference type="ARBA" id="ARBA00022471"/>
    </source>
</evidence>
<comment type="similarity">
    <text evidence="2 6">Belongs to the plant self-incompatibility (S1) protein family.</text>
</comment>
<evidence type="ECO:0000256" key="1">
    <source>
        <dbReference type="ARBA" id="ARBA00004613"/>
    </source>
</evidence>
<keyword evidence="5 6" id="KW-0732">Signal</keyword>
<dbReference type="AlphaFoldDB" id="M5Y2W6"/>
<feature type="chain" id="PRO_5004075551" description="S-protein homolog" evidence="6">
    <location>
        <begin position="21"/>
        <end position="135"/>
    </location>
</feature>
<dbReference type="Proteomes" id="UP000006882">
    <property type="component" value="Chromosome G1"/>
</dbReference>